<dbReference type="EMBL" id="LR746496">
    <property type="protein sequence ID" value="CAA7602458.1"/>
    <property type="molecule type" value="Genomic_DNA"/>
</dbReference>
<dbReference type="Gene3D" id="1.10.150.260">
    <property type="entry name" value="YozE SAM-like"/>
    <property type="match status" value="1"/>
</dbReference>
<gene>
    <name evidence="3" type="ORF">DEACI_0333</name>
    <name evidence="2" type="ORF">DEACI_3132</name>
</gene>
<dbReference type="RefSeq" id="WP_240985822.1">
    <property type="nucleotide sequence ID" value="NZ_CDGJ01000005.1"/>
</dbReference>
<evidence type="ECO:0000259" key="1">
    <source>
        <dbReference type="Pfam" id="PF06855"/>
    </source>
</evidence>
<dbReference type="InterPro" id="IPR036806">
    <property type="entry name" value="YozE_SAM-like_sf"/>
</dbReference>
<keyword evidence="4" id="KW-1185">Reference proteome</keyword>
<evidence type="ECO:0000313" key="2">
    <source>
        <dbReference type="EMBL" id="CAA7602458.1"/>
    </source>
</evidence>
<dbReference type="KEGG" id="aacx:DEACI_3132"/>
<dbReference type="AlphaFoldDB" id="A0A8S0W4I8"/>
<dbReference type="InterPro" id="IPR023089">
    <property type="entry name" value="YozE_SAM-like"/>
</dbReference>
<organism evidence="2">
    <name type="scientific">Acididesulfobacillus acetoxydans</name>
    <dbReference type="NCBI Taxonomy" id="1561005"/>
    <lineage>
        <taxon>Bacteria</taxon>
        <taxon>Bacillati</taxon>
        <taxon>Bacillota</taxon>
        <taxon>Clostridia</taxon>
        <taxon>Eubacteriales</taxon>
        <taxon>Peptococcaceae</taxon>
        <taxon>Acididesulfobacillus</taxon>
    </lineage>
</organism>
<dbReference type="Pfam" id="PF06855">
    <property type="entry name" value="YozE_SAM_like"/>
    <property type="match status" value="1"/>
</dbReference>
<protein>
    <submittedName>
        <fullName evidence="2">YozE SAM-like domain protein</fullName>
    </submittedName>
</protein>
<dbReference type="Proteomes" id="UP000836597">
    <property type="component" value="Chromosome"/>
</dbReference>
<reference evidence="3" key="1">
    <citation type="submission" date="2014-11" db="EMBL/GenBank/DDBJ databases">
        <authorList>
            <person name="Hornung B.V."/>
        </authorList>
    </citation>
    <scope>NUCLEOTIDE SEQUENCE</scope>
    <source>
        <strain evidence="3">INE</strain>
    </source>
</reference>
<accession>A0A8S0W4I8</accession>
<dbReference type="EMBL" id="CDGJ01000005">
    <property type="protein sequence ID" value="CEJ05913.1"/>
    <property type="molecule type" value="Genomic_DNA"/>
</dbReference>
<feature type="domain" description="YozE SAM-like" evidence="1">
    <location>
        <begin position="6"/>
        <end position="66"/>
    </location>
</feature>
<dbReference type="Proteomes" id="UP001071230">
    <property type="component" value="Unassembled WGS sequence"/>
</dbReference>
<evidence type="ECO:0000313" key="3">
    <source>
        <dbReference type="EMBL" id="CEJ05913.1"/>
    </source>
</evidence>
<proteinExistence type="predicted"/>
<reference evidence="2" key="2">
    <citation type="submission" date="2020-01" db="EMBL/GenBank/DDBJ databases">
        <authorList>
            <person name="Hornung B."/>
        </authorList>
    </citation>
    <scope>NUCLEOTIDE SEQUENCE</scope>
    <source>
        <strain evidence="2">PacBioINE</strain>
    </source>
</reference>
<sequence length="69" mass="7783">MKLKYFREWIVSNYAKSDGAVGDLARDVKSDARFPGRAIDESVILGYLRSRGVCDAAMETFSQAWAFMN</sequence>
<dbReference type="SUPFAM" id="SSF140652">
    <property type="entry name" value="YozE-like"/>
    <property type="match status" value="1"/>
</dbReference>
<evidence type="ECO:0000313" key="4">
    <source>
        <dbReference type="Proteomes" id="UP001071230"/>
    </source>
</evidence>
<name>A0A8S0W4I8_9FIRM</name>